<sequence length="115" mass="13402">MLIYLDRKKNITVGGTPHNRREQPFSSNPIIHSDDRNSRESSNFNNFNINNQENQENEENDDDNSAIWGYAADEVRRTLDETRAIEDFLDDGDSGRQQVELDADLEFQSRELDHM</sequence>
<dbReference type="Proteomes" id="UP000783213">
    <property type="component" value="Unassembled WGS sequence"/>
</dbReference>
<dbReference type="EMBL" id="RCSX01000008">
    <property type="protein sequence ID" value="KAF7931824.1"/>
    <property type="molecule type" value="Genomic_DNA"/>
</dbReference>
<keyword evidence="3" id="KW-1185">Reference proteome</keyword>
<accession>A0ABQ7IRG0</accession>
<feature type="compositionally biased region" description="Acidic residues" evidence="1">
    <location>
        <begin position="55"/>
        <end position="64"/>
    </location>
</feature>
<organism evidence="2 3">
    <name type="scientific">Botrytis deweyae</name>
    <dbReference type="NCBI Taxonomy" id="2478750"/>
    <lineage>
        <taxon>Eukaryota</taxon>
        <taxon>Fungi</taxon>
        <taxon>Dikarya</taxon>
        <taxon>Ascomycota</taxon>
        <taxon>Pezizomycotina</taxon>
        <taxon>Leotiomycetes</taxon>
        <taxon>Helotiales</taxon>
        <taxon>Sclerotiniaceae</taxon>
        <taxon>Botrytis</taxon>
    </lineage>
</organism>
<feature type="region of interest" description="Disordered" evidence="1">
    <location>
        <begin position="88"/>
        <end position="115"/>
    </location>
</feature>
<evidence type="ECO:0000256" key="1">
    <source>
        <dbReference type="SAM" id="MobiDB-lite"/>
    </source>
</evidence>
<evidence type="ECO:0000313" key="3">
    <source>
        <dbReference type="Proteomes" id="UP000783213"/>
    </source>
</evidence>
<dbReference type="RefSeq" id="XP_038811716.1">
    <property type="nucleotide sequence ID" value="XM_038952180.1"/>
</dbReference>
<protein>
    <submittedName>
        <fullName evidence="2">Uncharacterized protein</fullName>
    </submittedName>
</protein>
<gene>
    <name evidence="2" type="ORF">EAE98_004560</name>
</gene>
<evidence type="ECO:0000313" key="2">
    <source>
        <dbReference type="EMBL" id="KAF7931824.1"/>
    </source>
</evidence>
<comment type="caution">
    <text evidence="2">The sequence shown here is derived from an EMBL/GenBank/DDBJ whole genome shotgun (WGS) entry which is preliminary data.</text>
</comment>
<feature type="compositionally biased region" description="Low complexity" evidence="1">
    <location>
        <begin position="40"/>
        <end position="54"/>
    </location>
</feature>
<dbReference type="GeneID" id="62231334"/>
<reference evidence="2 3" key="1">
    <citation type="journal article" date="2020" name="Genome Biol. Evol.">
        <title>Comparative genomics of Sclerotiniaceae.</title>
        <authorList>
            <person name="Valero Jimenez C.A."/>
            <person name="Steentjes M."/>
            <person name="Scholten O.E."/>
            <person name="Van Kan J.A.L."/>
        </authorList>
    </citation>
    <scope>NUCLEOTIDE SEQUENCE [LARGE SCALE GENOMIC DNA]</scope>
    <source>
        <strain evidence="2 3">B1</strain>
    </source>
</reference>
<feature type="region of interest" description="Disordered" evidence="1">
    <location>
        <begin position="8"/>
        <end position="64"/>
    </location>
</feature>
<name>A0ABQ7IRG0_9HELO</name>
<proteinExistence type="predicted"/>